<dbReference type="KEGG" id="tsv:DSM104635_02349"/>
<dbReference type="SUPFAM" id="SSF48452">
    <property type="entry name" value="TPR-like"/>
    <property type="match status" value="1"/>
</dbReference>
<keyword evidence="4" id="KW-0378">Hydrolase</keyword>
<dbReference type="RefSeq" id="WP_158766356.1">
    <property type="nucleotide sequence ID" value="NZ_CP047045.1"/>
</dbReference>
<dbReference type="InterPro" id="IPR011990">
    <property type="entry name" value="TPR-like_helical_dom_sf"/>
</dbReference>
<evidence type="ECO:0000313" key="4">
    <source>
        <dbReference type="EMBL" id="QGZ95500.1"/>
    </source>
</evidence>
<feature type="compositionally biased region" description="Low complexity" evidence="1">
    <location>
        <begin position="217"/>
        <end position="227"/>
    </location>
</feature>
<gene>
    <name evidence="4" type="ORF">DSM104635_02349</name>
</gene>
<keyword evidence="2" id="KW-0812">Transmembrane</keyword>
<keyword evidence="2" id="KW-1133">Transmembrane helix</keyword>
<evidence type="ECO:0000259" key="3">
    <source>
        <dbReference type="Pfam" id="PF09976"/>
    </source>
</evidence>
<feature type="transmembrane region" description="Helical" evidence="2">
    <location>
        <begin position="28"/>
        <end position="49"/>
    </location>
</feature>
<organism evidence="4 5">
    <name type="scientific">Terricaulis silvestris</name>
    <dbReference type="NCBI Taxonomy" id="2686094"/>
    <lineage>
        <taxon>Bacteria</taxon>
        <taxon>Pseudomonadati</taxon>
        <taxon>Pseudomonadota</taxon>
        <taxon>Alphaproteobacteria</taxon>
        <taxon>Caulobacterales</taxon>
        <taxon>Caulobacteraceae</taxon>
        <taxon>Terricaulis</taxon>
    </lineage>
</organism>
<accession>A0A6I6MJW9</accession>
<dbReference type="Pfam" id="PF09976">
    <property type="entry name" value="TPR_21"/>
    <property type="match status" value="1"/>
</dbReference>
<proteinExistence type="predicted"/>
<protein>
    <submittedName>
        <fullName evidence="4">Zn-dependent protease</fullName>
    </submittedName>
</protein>
<name>A0A6I6MJW9_9CAUL</name>
<keyword evidence="5" id="KW-1185">Reference proteome</keyword>
<feature type="region of interest" description="Disordered" evidence="1">
    <location>
        <begin position="216"/>
        <end position="237"/>
    </location>
</feature>
<keyword evidence="4" id="KW-0645">Protease</keyword>
<dbReference type="GO" id="GO:0006508">
    <property type="term" value="P:proteolysis"/>
    <property type="evidence" value="ECO:0007669"/>
    <property type="project" value="UniProtKB-KW"/>
</dbReference>
<dbReference type="Gene3D" id="1.25.40.10">
    <property type="entry name" value="Tetratricopeptide repeat domain"/>
    <property type="match status" value="1"/>
</dbReference>
<dbReference type="GO" id="GO:0008233">
    <property type="term" value="F:peptidase activity"/>
    <property type="evidence" value="ECO:0007669"/>
    <property type="project" value="UniProtKB-KW"/>
</dbReference>
<feature type="domain" description="Ancillary SecYEG translocon subunit/Cell division coordinator CpoB TPR" evidence="3">
    <location>
        <begin position="26"/>
        <end position="154"/>
    </location>
</feature>
<evidence type="ECO:0000256" key="1">
    <source>
        <dbReference type="SAM" id="MobiDB-lite"/>
    </source>
</evidence>
<evidence type="ECO:0000313" key="5">
    <source>
        <dbReference type="Proteomes" id="UP000431269"/>
    </source>
</evidence>
<dbReference type="Proteomes" id="UP000431269">
    <property type="component" value="Chromosome"/>
</dbReference>
<dbReference type="AlphaFoldDB" id="A0A6I6MJW9"/>
<keyword evidence="2" id="KW-0472">Membrane</keyword>
<dbReference type="InterPro" id="IPR018704">
    <property type="entry name" value="SecYEG/CpoB_TPR"/>
</dbReference>
<evidence type="ECO:0000256" key="2">
    <source>
        <dbReference type="SAM" id="Phobius"/>
    </source>
</evidence>
<dbReference type="EMBL" id="CP047045">
    <property type="protein sequence ID" value="QGZ95500.1"/>
    <property type="molecule type" value="Genomic_DNA"/>
</dbReference>
<sequence length="237" mass="25739">MTNDSDSFIQEVDESLRQDRMLDLVKRWGPWLIGAFVLLLAGVLAWQAWQAFSIDQGRAHAGEYAAAQALAREGNFEEAKIAFDRLSNEGPRNYRVMAQMELGAVLEAQGDLQASLAAFDEAAEAANDPVMRETAQLRAAYIVAETQDFAALQTRLTPLIESESRLSFLARELLALEAWEAGNNDLARDQLENLTLAFDAPEAVRQRAQVALSVIGPAPTAPADGAPAPAPSEGETK</sequence>
<reference evidence="5" key="1">
    <citation type="submission" date="2019-12" db="EMBL/GenBank/DDBJ databases">
        <title>Complete genome of Terracaulis silvestris 0127_4.</title>
        <authorList>
            <person name="Vieira S."/>
            <person name="Riedel T."/>
            <person name="Sproer C."/>
            <person name="Pascual J."/>
            <person name="Boedeker C."/>
            <person name="Overmann J."/>
        </authorList>
    </citation>
    <scope>NUCLEOTIDE SEQUENCE [LARGE SCALE GENOMIC DNA]</scope>
    <source>
        <strain evidence="5">0127_4</strain>
    </source>
</reference>